<accession>E6PN48</accession>
<dbReference type="AlphaFoldDB" id="E6PN48"/>
<evidence type="ECO:0000313" key="1">
    <source>
        <dbReference type="EMBL" id="CBH96350.1"/>
    </source>
</evidence>
<reference evidence="1" key="1">
    <citation type="submission" date="2009-10" db="EMBL/GenBank/DDBJ databases">
        <title>Diversity of trophic interactions inside an arsenic-rich microbial ecosystem.</title>
        <authorList>
            <person name="Bertin P.N."/>
            <person name="Heinrich-Salmeron A."/>
            <person name="Pelletier E."/>
            <person name="Goulhen-Chollet F."/>
            <person name="Arsene-Ploetze F."/>
            <person name="Gallien S."/>
            <person name="Calteau A."/>
            <person name="Vallenet D."/>
            <person name="Casiot C."/>
            <person name="Chane-Woon-Ming B."/>
            <person name="Giloteaux L."/>
            <person name="Barakat M."/>
            <person name="Bonnefoy V."/>
            <person name="Bruneel O."/>
            <person name="Chandler M."/>
            <person name="Cleiss J."/>
            <person name="Duran R."/>
            <person name="Elbaz-Poulichet F."/>
            <person name="Fonknechten N."/>
            <person name="Lauga B."/>
            <person name="Mornico D."/>
            <person name="Ortet P."/>
            <person name="Schaeffer C."/>
            <person name="Siguier P."/>
            <person name="Alexander Thil Smith A."/>
            <person name="Van Dorsselaer A."/>
            <person name="Weissenbach J."/>
            <person name="Medigue C."/>
            <person name="Le Paslier D."/>
        </authorList>
    </citation>
    <scope>NUCLEOTIDE SEQUENCE</scope>
</reference>
<dbReference type="EMBL" id="CABM01000024">
    <property type="protein sequence ID" value="CBH96350.1"/>
    <property type="molecule type" value="Genomic_DNA"/>
</dbReference>
<organism evidence="1">
    <name type="scientific">mine drainage metagenome</name>
    <dbReference type="NCBI Taxonomy" id="410659"/>
    <lineage>
        <taxon>unclassified sequences</taxon>
        <taxon>metagenomes</taxon>
        <taxon>ecological metagenomes</taxon>
    </lineage>
</organism>
<name>E6PN48_9ZZZZ</name>
<gene>
    <name evidence="1" type="ORF">CARN2_2291</name>
</gene>
<comment type="caution">
    <text evidence="1">The sequence shown here is derived from an EMBL/GenBank/DDBJ whole genome shotgun (WGS) entry which is preliminary data.</text>
</comment>
<sequence length="105" mass="11310">MEVMLKKMSSSTALIMPPTAKARKAAQSLRSRMQRAGSQICAECGGRRFDAAKVYAPHAPPSLTSLGFWHIFLPCIAWGPYGNGKSVLVWSVASGAFAQGLSVRR</sequence>
<proteinExistence type="predicted"/>
<protein>
    <submittedName>
        <fullName evidence="1">Uncharacterized protein</fullName>
    </submittedName>
</protein>